<feature type="compositionally biased region" description="Acidic residues" evidence="1">
    <location>
        <begin position="18"/>
        <end position="29"/>
    </location>
</feature>
<accession>A0ABR1AT42</accession>
<dbReference type="EMBL" id="JAWJWF010000045">
    <property type="protein sequence ID" value="KAK6627112.1"/>
    <property type="molecule type" value="Genomic_DNA"/>
</dbReference>
<evidence type="ECO:0000313" key="2">
    <source>
        <dbReference type="EMBL" id="KAK6627112.1"/>
    </source>
</evidence>
<reference evidence="2 3" key="1">
    <citation type="submission" date="2023-09" db="EMBL/GenBank/DDBJ databases">
        <title>Genomes of two closely related lineages of the louse Polyplax serrata with different host specificities.</title>
        <authorList>
            <person name="Martinu J."/>
            <person name="Tarabai H."/>
            <person name="Stefka J."/>
            <person name="Hypsa V."/>
        </authorList>
    </citation>
    <scope>NUCLEOTIDE SEQUENCE [LARGE SCALE GENOMIC DNA]</scope>
    <source>
        <strain evidence="2">98ZLc_SE</strain>
    </source>
</reference>
<feature type="region of interest" description="Disordered" evidence="1">
    <location>
        <begin position="15"/>
        <end position="35"/>
    </location>
</feature>
<gene>
    <name evidence="2" type="ORF">RUM44_009589</name>
</gene>
<comment type="caution">
    <text evidence="2">The sequence shown here is derived from an EMBL/GenBank/DDBJ whole genome shotgun (WGS) entry which is preliminary data.</text>
</comment>
<name>A0ABR1AT42_POLSC</name>
<proteinExistence type="predicted"/>
<organism evidence="2 3">
    <name type="scientific">Polyplax serrata</name>
    <name type="common">Common mouse louse</name>
    <dbReference type="NCBI Taxonomy" id="468196"/>
    <lineage>
        <taxon>Eukaryota</taxon>
        <taxon>Metazoa</taxon>
        <taxon>Ecdysozoa</taxon>
        <taxon>Arthropoda</taxon>
        <taxon>Hexapoda</taxon>
        <taxon>Insecta</taxon>
        <taxon>Pterygota</taxon>
        <taxon>Neoptera</taxon>
        <taxon>Paraneoptera</taxon>
        <taxon>Psocodea</taxon>
        <taxon>Troctomorpha</taxon>
        <taxon>Phthiraptera</taxon>
        <taxon>Anoplura</taxon>
        <taxon>Polyplacidae</taxon>
        <taxon>Polyplax</taxon>
    </lineage>
</organism>
<evidence type="ECO:0000313" key="3">
    <source>
        <dbReference type="Proteomes" id="UP001359485"/>
    </source>
</evidence>
<keyword evidence="3" id="KW-1185">Reference proteome</keyword>
<sequence length="115" mass="13358">MKKQYYKTHFKTRHVYDDDNGSSEEENADEFGYNEGDEDIDTIKKEILYYAIPRGELSKGGTNILLKPVVLYKDNSSHKHKRLSSASSTLRHEEIISPGPYIESRRGILNYRVNF</sequence>
<protein>
    <submittedName>
        <fullName evidence="2">Uncharacterized protein</fullName>
    </submittedName>
</protein>
<dbReference type="Proteomes" id="UP001359485">
    <property type="component" value="Unassembled WGS sequence"/>
</dbReference>
<evidence type="ECO:0000256" key="1">
    <source>
        <dbReference type="SAM" id="MobiDB-lite"/>
    </source>
</evidence>